<dbReference type="Proteomes" id="UP000295122">
    <property type="component" value="Unassembled WGS sequence"/>
</dbReference>
<dbReference type="RefSeq" id="WP_133768666.1">
    <property type="nucleotide sequence ID" value="NZ_SNZR01000011.1"/>
</dbReference>
<gene>
    <name evidence="2" type="ORF">EV668_0954</name>
</gene>
<evidence type="ECO:0000313" key="3">
    <source>
        <dbReference type="Proteomes" id="UP000295122"/>
    </source>
</evidence>
<dbReference type="OrthoDB" id="8005980at2"/>
<comment type="caution">
    <text evidence="2">The sequence shown here is derived from an EMBL/GenBank/DDBJ whole genome shotgun (WGS) entry which is preliminary data.</text>
</comment>
<name>A0A4V3DYS2_9HYPH</name>
<organism evidence="2 3">
    <name type="scientific">Enterovirga rhinocerotis</name>
    <dbReference type="NCBI Taxonomy" id="1339210"/>
    <lineage>
        <taxon>Bacteria</taxon>
        <taxon>Pseudomonadati</taxon>
        <taxon>Pseudomonadota</taxon>
        <taxon>Alphaproteobacteria</taxon>
        <taxon>Hyphomicrobiales</taxon>
        <taxon>Methylobacteriaceae</taxon>
        <taxon>Enterovirga</taxon>
    </lineage>
</organism>
<feature type="region of interest" description="Disordered" evidence="1">
    <location>
        <begin position="98"/>
        <end position="121"/>
    </location>
</feature>
<protein>
    <recommendedName>
        <fullName evidence="4">DUF2946 family protein</fullName>
    </recommendedName>
</protein>
<evidence type="ECO:0000256" key="1">
    <source>
        <dbReference type="SAM" id="MobiDB-lite"/>
    </source>
</evidence>
<reference evidence="2 3" key="1">
    <citation type="submission" date="2019-03" db="EMBL/GenBank/DDBJ databases">
        <title>Genomic Encyclopedia of Type Strains, Phase IV (KMG-IV): sequencing the most valuable type-strain genomes for metagenomic binning, comparative biology and taxonomic classification.</title>
        <authorList>
            <person name="Goeker M."/>
        </authorList>
    </citation>
    <scope>NUCLEOTIDE SEQUENCE [LARGE SCALE GENOMIC DNA]</scope>
    <source>
        <strain evidence="2 3">DSM 25903</strain>
    </source>
</reference>
<evidence type="ECO:0008006" key="4">
    <source>
        <dbReference type="Google" id="ProtNLM"/>
    </source>
</evidence>
<sequence>MSSRSSLSRGARATIAVIALYGLVLQAFLTGFVPIGGADAHGFAELCAPVQDAGESPAKQPHQACCTLACSPLAAPVPEASAAPAAWSHRQAVAVSFPASAPPPARGPPVHAHAPRGPPAA</sequence>
<evidence type="ECO:0000313" key="2">
    <source>
        <dbReference type="EMBL" id="TDR93689.1"/>
    </source>
</evidence>
<keyword evidence="3" id="KW-1185">Reference proteome</keyword>
<proteinExistence type="predicted"/>
<accession>A0A4V3DYS2</accession>
<dbReference type="AlphaFoldDB" id="A0A4V3DYS2"/>
<dbReference type="EMBL" id="SNZR01000011">
    <property type="protein sequence ID" value="TDR93689.1"/>
    <property type="molecule type" value="Genomic_DNA"/>
</dbReference>